<dbReference type="Proteomes" id="UP000199647">
    <property type="component" value="Unassembled WGS sequence"/>
</dbReference>
<organism evidence="3 4">
    <name type="scientific">Faunimonas pinastri</name>
    <dbReference type="NCBI Taxonomy" id="1855383"/>
    <lineage>
        <taxon>Bacteria</taxon>
        <taxon>Pseudomonadati</taxon>
        <taxon>Pseudomonadota</taxon>
        <taxon>Alphaproteobacteria</taxon>
        <taxon>Hyphomicrobiales</taxon>
        <taxon>Afifellaceae</taxon>
        <taxon>Faunimonas</taxon>
    </lineage>
</organism>
<dbReference type="PANTHER" id="PTHR39176">
    <property type="entry name" value="PERIPLASMIC PROTEIN-RELATED"/>
    <property type="match status" value="1"/>
</dbReference>
<dbReference type="Gene3D" id="1.20.1270.180">
    <property type="match status" value="1"/>
</dbReference>
<dbReference type="STRING" id="1855383.SAMN05216548_1301"/>
<dbReference type="RefSeq" id="WP_177176967.1">
    <property type="nucleotide sequence ID" value="NZ_FOFG01000030.1"/>
</dbReference>
<keyword evidence="1" id="KW-0732">Signal</keyword>
<evidence type="ECO:0000313" key="3">
    <source>
        <dbReference type="EMBL" id="SER60570.1"/>
    </source>
</evidence>
<reference evidence="3 4" key="1">
    <citation type="submission" date="2016-10" db="EMBL/GenBank/DDBJ databases">
        <authorList>
            <person name="de Groot N.N."/>
        </authorList>
    </citation>
    <scope>NUCLEOTIDE SEQUENCE [LARGE SCALE GENOMIC DNA]</scope>
    <source>
        <strain evidence="3 4">A52C2</strain>
    </source>
</reference>
<feature type="domain" description="Lysozyme inhibitor LprI-like N-terminal" evidence="2">
    <location>
        <begin position="64"/>
        <end position="155"/>
    </location>
</feature>
<proteinExistence type="predicted"/>
<accession>A0A1H9QJF7</accession>
<evidence type="ECO:0000259" key="2">
    <source>
        <dbReference type="Pfam" id="PF07007"/>
    </source>
</evidence>
<dbReference type="AlphaFoldDB" id="A0A1H9QJF7"/>
<feature type="signal peptide" evidence="1">
    <location>
        <begin position="1"/>
        <end position="23"/>
    </location>
</feature>
<evidence type="ECO:0000256" key="1">
    <source>
        <dbReference type="SAM" id="SignalP"/>
    </source>
</evidence>
<keyword evidence="4" id="KW-1185">Reference proteome</keyword>
<dbReference type="PANTHER" id="PTHR39176:SF1">
    <property type="entry name" value="PERIPLASMIC PROTEIN"/>
    <property type="match status" value="1"/>
</dbReference>
<dbReference type="EMBL" id="FOFG01000030">
    <property type="protein sequence ID" value="SER60570.1"/>
    <property type="molecule type" value="Genomic_DNA"/>
</dbReference>
<dbReference type="InterPro" id="IPR009739">
    <property type="entry name" value="LprI-like_N"/>
</dbReference>
<sequence>MLKGLAIAGAIALLGSTMGAAAAAENSVPEPAATDITAIRQCMSSATQGGGAVETCIGVVADKCAEASGASAKLGTVECSRRERAVWDKILGDDYENLRKTLSGDASTELRDAQRIWIDWRDAKCKFEDTIRTGPSGKPATGRCLLEETARRAAEVRSDLKLAKAG</sequence>
<gene>
    <name evidence="3" type="ORF">SAMN05216548_1301</name>
</gene>
<name>A0A1H9QJF7_9HYPH</name>
<evidence type="ECO:0000313" key="4">
    <source>
        <dbReference type="Proteomes" id="UP000199647"/>
    </source>
</evidence>
<dbReference type="Pfam" id="PF07007">
    <property type="entry name" value="LprI"/>
    <property type="match status" value="1"/>
</dbReference>
<feature type="chain" id="PRO_5011434862" description="Lysozyme inhibitor LprI-like N-terminal domain-containing protein" evidence="1">
    <location>
        <begin position="24"/>
        <end position="166"/>
    </location>
</feature>
<protein>
    <recommendedName>
        <fullName evidence="2">Lysozyme inhibitor LprI-like N-terminal domain-containing protein</fullName>
    </recommendedName>
</protein>